<dbReference type="Pfam" id="PF00248">
    <property type="entry name" value="Aldo_ket_red"/>
    <property type="match status" value="1"/>
</dbReference>
<organism evidence="2">
    <name type="scientific">Rhodosorus marinus</name>
    <dbReference type="NCBI Taxonomy" id="101924"/>
    <lineage>
        <taxon>Eukaryota</taxon>
        <taxon>Rhodophyta</taxon>
        <taxon>Stylonematophyceae</taxon>
        <taxon>Stylonematales</taxon>
        <taxon>Stylonemataceae</taxon>
        <taxon>Rhodosorus</taxon>
    </lineage>
</organism>
<sequence>MQKRILNLCFSQALIDVNVRRLSASTVCSMKKRSLGNSDLEVSECCLGTMTFGVQAGEELTHQILDKAIKEMDVNFLDTAELYPTPWTDPRWKPGRSEEFIASWLAKNPGMREKIVIATKVSGFQPQSETAANREIRSTPPTKEELIPSRLDKESILKACDASLRRLQTDYIDVYQIHWPDRYQNLFGGVHFDPELQRDGDIPIEETVAAMGELIKAGKIKYWGLGNDNSFGVCQAINACDKLDVPRPITIQNHYSFMDRRFELELIEACDARNYNISLLPWSVLCGGALTGKYLGGKSPEGSRRKLYPSFMERFFTESTEPCVLELNQIAGESGMSLTTLMLAWYNSKKFIGSTIIGVTTVAQLEECRTAFDVQLDQSVLDAVERVWTKYPNVLFRTGE</sequence>
<dbReference type="GO" id="GO:0016491">
    <property type="term" value="F:oxidoreductase activity"/>
    <property type="evidence" value="ECO:0007669"/>
    <property type="project" value="InterPro"/>
</dbReference>
<dbReference type="PANTHER" id="PTHR43364">
    <property type="entry name" value="NADH-SPECIFIC METHYLGLYOXAL REDUCTASE-RELATED"/>
    <property type="match status" value="1"/>
</dbReference>
<dbReference type="AlphaFoldDB" id="A0A7S0FZP5"/>
<reference evidence="2" key="1">
    <citation type="submission" date="2021-01" db="EMBL/GenBank/DDBJ databases">
        <authorList>
            <person name="Corre E."/>
            <person name="Pelletier E."/>
            <person name="Niang G."/>
            <person name="Scheremetjew M."/>
            <person name="Finn R."/>
            <person name="Kale V."/>
            <person name="Holt S."/>
            <person name="Cochrane G."/>
            <person name="Meng A."/>
            <person name="Brown T."/>
            <person name="Cohen L."/>
        </authorList>
    </citation>
    <scope>NUCLEOTIDE SEQUENCE</scope>
    <source>
        <strain evidence="2">UTEX LB 2760</strain>
    </source>
</reference>
<dbReference type="SUPFAM" id="SSF51430">
    <property type="entry name" value="NAD(P)-linked oxidoreductase"/>
    <property type="match status" value="1"/>
</dbReference>
<dbReference type="InterPro" id="IPR023210">
    <property type="entry name" value="NADP_OxRdtase_dom"/>
</dbReference>
<feature type="domain" description="NADP-dependent oxidoreductase" evidence="1">
    <location>
        <begin position="46"/>
        <end position="388"/>
    </location>
</feature>
<dbReference type="EMBL" id="HBEK01000230">
    <property type="protein sequence ID" value="CAD8389455.1"/>
    <property type="molecule type" value="Transcribed_RNA"/>
</dbReference>
<dbReference type="PRINTS" id="PR00069">
    <property type="entry name" value="ALDKETRDTASE"/>
</dbReference>
<proteinExistence type="predicted"/>
<dbReference type="CDD" id="cd19094">
    <property type="entry name" value="AKR_Tas-like"/>
    <property type="match status" value="1"/>
</dbReference>
<dbReference type="InterPro" id="IPR020471">
    <property type="entry name" value="AKR"/>
</dbReference>
<dbReference type="InterPro" id="IPR050523">
    <property type="entry name" value="AKR_Detox_Biosynth"/>
</dbReference>
<evidence type="ECO:0000259" key="1">
    <source>
        <dbReference type="Pfam" id="PF00248"/>
    </source>
</evidence>
<accession>A0A7S0FZP5</accession>
<gene>
    <name evidence="2" type="ORF">RMAR0315_LOCUS132</name>
</gene>
<protein>
    <recommendedName>
        <fullName evidence="1">NADP-dependent oxidoreductase domain-containing protein</fullName>
    </recommendedName>
</protein>
<name>A0A7S0FZP5_9RHOD</name>
<dbReference type="Gene3D" id="3.20.20.100">
    <property type="entry name" value="NADP-dependent oxidoreductase domain"/>
    <property type="match status" value="1"/>
</dbReference>
<dbReference type="InterPro" id="IPR036812">
    <property type="entry name" value="NAD(P)_OxRdtase_dom_sf"/>
</dbReference>
<dbReference type="PANTHER" id="PTHR43364:SF17">
    <property type="entry name" value="ALDO KETO REDUCTASE"/>
    <property type="match status" value="1"/>
</dbReference>
<evidence type="ECO:0000313" key="2">
    <source>
        <dbReference type="EMBL" id="CAD8389455.1"/>
    </source>
</evidence>